<feature type="region of interest" description="Disordered" evidence="1">
    <location>
        <begin position="356"/>
        <end position="445"/>
    </location>
</feature>
<dbReference type="AlphaFoldDB" id="A0ABD5Y4A7"/>
<dbReference type="RefSeq" id="WP_328518165.1">
    <property type="nucleotide sequence ID" value="NZ_CP118158.1"/>
</dbReference>
<keyword evidence="5" id="KW-1185">Reference proteome</keyword>
<feature type="compositionally biased region" description="Acidic residues" evidence="1">
    <location>
        <begin position="926"/>
        <end position="938"/>
    </location>
</feature>
<dbReference type="InterPro" id="IPR052901">
    <property type="entry name" value="Bact_TGase-like"/>
</dbReference>
<name>A0ABD5Y4A7_9EURY</name>
<feature type="compositionally biased region" description="Polar residues" evidence="1">
    <location>
        <begin position="389"/>
        <end position="404"/>
    </location>
</feature>
<feature type="transmembrane region" description="Helical" evidence="2">
    <location>
        <begin position="21"/>
        <end position="43"/>
    </location>
</feature>
<keyword evidence="2" id="KW-1133">Transmembrane helix</keyword>
<gene>
    <name evidence="4" type="ORF">ACFQMA_20245</name>
</gene>
<evidence type="ECO:0000259" key="3">
    <source>
        <dbReference type="SMART" id="SM00460"/>
    </source>
</evidence>
<evidence type="ECO:0000313" key="4">
    <source>
        <dbReference type="EMBL" id="MFC7142154.1"/>
    </source>
</evidence>
<dbReference type="InterPro" id="IPR038765">
    <property type="entry name" value="Papain-like_cys_pep_sf"/>
</dbReference>
<feature type="domain" description="Transglutaminase-like" evidence="3">
    <location>
        <begin position="288"/>
        <end position="358"/>
    </location>
</feature>
<feature type="compositionally biased region" description="Low complexity" evidence="1">
    <location>
        <begin position="904"/>
        <end position="918"/>
    </location>
</feature>
<dbReference type="SUPFAM" id="SSF54001">
    <property type="entry name" value="Cysteine proteinases"/>
    <property type="match status" value="1"/>
</dbReference>
<dbReference type="Gene3D" id="3.10.620.30">
    <property type="match status" value="1"/>
</dbReference>
<reference evidence="4 5" key="1">
    <citation type="journal article" date="2019" name="Int. J. Syst. Evol. Microbiol.">
        <title>The Global Catalogue of Microorganisms (GCM) 10K type strain sequencing project: providing services to taxonomists for standard genome sequencing and annotation.</title>
        <authorList>
            <consortium name="The Broad Institute Genomics Platform"/>
            <consortium name="The Broad Institute Genome Sequencing Center for Infectious Disease"/>
            <person name="Wu L."/>
            <person name="Ma J."/>
        </authorList>
    </citation>
    <scope>NUCLEOTIDE SEQUENCE [LARGE SCALE GENOMIC DNA]</scope>
    <source>
        <strain evidence="4 5">XZYJT29</strain>
    </source>
</reference>
<dbReference type="Pfam" id="PF01841">
    <property type="entry name" value="Transglut_core"/>
    <property type="match status" value="1"/>
</dbReference>
<protein>
    <submittedName>
        <fullName evidence="4">Transglutaminase domain-containing protein</fullName>
    </submittedName>
</protein>
<feature type="region of interest" description="Disordered" evidence="1">
    <location>
        <begin position="91"/>
        <end position="110"/>
    </location>
</feature>
<organism evidence="4 5">
    <name type="scientific">Halosimplex aquaticum</name>
    <dbReference type="NCBI Taxonomy" id="3026162"/>
    <lineage>
        <taxon>Archaea</taxon>
        <taxon>Methanobacteriati</taxon>
        <taxon>Methanobacteriota</taxon>
        <taxon>Stenosarchaea group</taxon>
        <taxon>Halobacteria</taxon>
        <taxon>Halobacteriales</taxon>
        <taxon>Haloarculaceae</taxon>
        <taxon>Halosimplex</taxon>
    </lineage>
</organism>
<feature type="region of interest" description="Disordered" evidence="1">
    <location>
        <begin position="887"/>
        <end position="948"/>
    </location>
</feature>
<comment type="caution">
    <text evidence="4">The sequence shown here is derived from an EMBL/GenBank/DDBJ whole genome shotgun (WGS) entry which is preliminary data.</text>
</comment>
<dbReference type="Proteomes" id="UP001596432">
    <property type="component" value="Unassembled WGS sequence"/>
</dbReference>
<feature type="region of interest" description="Disordered" evidence="1">
    <location>
        <begin position="785"/>
        <end position="809"/>
    </location>
</feature>
<proteinExistence type="predicted"/>
<dbReference type="PANTHER" id="PTHR42736:SF1">
    <property type="entry name" value="PROTEIN-GLUTAMINE GAMMA-GLUTAMYLTRANSFERASE"/>
    <property type="match status" value="1"/>
</dbReference>
<evidence type="ECO:0000256" key="1">
    <source>
        <dbReference type="SAM" id="MobiDB-lite"/>
    </source>
</evidence>
<dbReference type="PANTHER" id="PTHR42736">
    <property type="entry name" value="PROTEIN-GLUTAMINE GAMMA-GLUTAMYLTRANSFERASE"/>
    <property type="match status" value="1"/>
</dbReference>
<dbReference type="SMART" id="SM00460">
    <property type="entry name" value="TGc"/>
    <property type="match status" value="1"/>
</dbReference>
<dbReference type="GeneID" id="78822489"/>
<evidence type="ECO:0000256" key="2">
    <source>
        <dbReference type="SAM" id="Phobius"/>
    </source>
</evidence>
<dbReference type="EMBL" id="JBHTAS010000001">
    <property type="protein sequence ID" value="MFC7142154.1"/>
    <property type="molecule type" value="Genomic_DNA"/>
</dbReference>
<keyword evidence="2" id="KW-0812">Transmembrane</keyword>
<keyword evidence="2" id="KW-0472">Membrane</keyword>
<sequence length="948" mass="97757">MSDADERFEFGGDAPAREYGSVALVAGCVVAVLLATTLVPAAVSVGLGGAPAESLIPLPPGAAEGSAGGSAAGVRTGDGFGALNLGNQTSVGGSLGQSDGNPFRSQNTEVHFTVRSQESSYWRTGAYDTYTGDGWARSGPSDATAPVEGRQVSYRVKLARPTSTAPTVWRPTSVTQAEDLALTDGGLARANGSLPAGTSYVGVSRKPPRDPEVLRASGRDYPDAIEQRYTKLPPSTAVSLRPFTNNVTEGANTPYETAVRIEQWLEANKEYSLNVSEPSGENVARKFVTQMDAGYCEYFATAMTTMLRSQEIPARYVVGYSTGQQVGANKFQVRAMNAHAWVEVYFEGVGWVRFDPTPGSERLQQEERSYEESGASGGYSPQEEGSPGETFSSNPGRNNGTATATPADPGSGERTLVTPQPTPTAPGGQDDTPVPNDPTEPSTSDYEVTLNRTAVPGAAVEVSVTAGAKPVINARVKFDGEPVGRTDSDGTVTGRVPYTENLTVSVVGGRTGVAYNVLVSKNNRTRSFDVSTEATLSVSGDVATGESVLVTATVDGVPVGNATLTLDGEPVAQTGEEGQARVRLPESPGNVTLGVDREPVAGSRTLRLGGLTLSADPVWPLPIAGTPVEVTASLGNDSVAGAPVRVDGERVGETGVGGTFSARLPFESAVKVAVATEGQTAQTTVANPLVNAVGVAAGALALVVAGAVAVGRRSLRPRGLAVALRSAGRLVVRAFVGAAVAAASRIERTLDHLAALLAGERSLAELVQAFRAWAAAWANRLRRTADRQVGSTGDQRPGDAAGAESADSDAARVTVREAWGRFLGLVSVGRPWTKTPGQLADHAVSADGLPADAVATLRDEFRAVEYGPRSPGDSVPAVEAAIERIERSIESDIPPGEAEEPAAESEGSAAETGESPGETAGPAGESADEADGETDASEGDAGTERGGD</sequence>
<evidence type="ECO:0000313" key="5">
    <source>
        <dbReference type="Proteomes" id="UP001596432"/>
    </source>
</evidence>
<dbReference type="InterPro" id="IPR002931">
    <property type="entry name" value="Transglutaminase-like"/>
</dbReference>
<accession>A0ABD5Y4A7</accession>